<keyword evidence="1" id="KW-0732">Signal</keyword>
<proteinExistence type="predicted"/>
<organism evidence="2 3">
    <name type="scientific">Cinchona calisaya</name>
    <dbReference type="NCBI Taxonomy" id="153742"/>
    <lineage>
        <taxon>Eukaryota</taxon>
        <taxon>Viridiplantae</taxon>
        <taxon>Streptophyta</taxon>
        <taxon>Embryophyta</taxon>
        <taxon>Tracheophyta</taxon>
        <taxon>Spermatophyta</taxon>
        <taxon>Magnoliopsida</taxon>
        <taxon>eudicotyledons</taxon>
        <taxon>Gunneridae</taxon>
        <taxon>Pentapetalae</taxon>
        <taxon>asterids</taxon>
        <taxon>lamiids</taxon>
        <taxon>Gentianales</taxon>
        <taxon>Rubiaceae</taxon>
        <taxon>Cinchonoideae</taxon>
        <taxon>Cinchoneae</taxon>
        <taxon>Cinchona</taxon>
    </lineage>
</organism>
<reference evidence="2 3" key="1">
    <citation type="submission" date="2024-11" db="EMBL/GenBank/DDBJ databases">
        <title>A near-complete genome assembly of Cinchona calisaya.</title>
        <authorList>
            <person name="Lian D.C."/>
            <person name="Zhao X.W."/>
            <person name="Wei L."/>
        </authorList>
    </citation>
    <scope>NUCLEOTIDE SEQUENCE [LARGE SCALE GENOMIC DNA]</scope>
    <source>
        <tissue evidence="2">Nenye</tissue>
    </source>
</reference>
<name>A0ABD3B2X0_9GENT</name>
<evidence type="ECO:0000256" key="1">
    <source>
        <dbReference type="SAM" id="SignalP"/>
    </source>
</evidence>
<evidence type="ECO:0000313" key="2">
    <source>
        <dbReference type="EMBL" id="KAL3537902.1"/>
    </source>
</evidence>
<dbReference type="EMBL" id="JBJUIK010000001">
    <property type="protein sequence ID" value="KAL3537902.1"/>
    <property type="molecule type" value="Genomic_DNA"/>
</dbReference>
<evidence type="ECO:0008006" key="4">
    <source>
        <dbReference type="Google" id="ProtNLM"/>
    </source>
</evidence>
<dbReference type="Proteomes" id="UP001630127">
    <property type="component" value="Unassembled WGS sequence"/>
</dbReference>
<dbReference type="AlphaFoldDB" id="A0ABD3B2X0"/>
<feature type="signal peptide" evidence="1">
    <location>
        <begin position="1"/>
        <end position="20"/>
    </location>
</feature>
<protein>
    <recommendedName>
        <fullName evidence="4">Secreted protein</fullName>
    </recommendedName>
</protein>
<evidence type="ECO:0000313" key="3">
    <source>
        <dbReference type="Proteomes" id="UP001630127"/>
    </source>
</evidence>
<comment type="caution">
    <text evidence="2">The sequence shown here is derived from an EMBL/GenBank/DDBJ whole genome shotgun (WGS) entry which is preliminary data.</text>
</comment>
<gene>
    <name evidence="2" type="ORF">ACH5RR_001268</name>
</gene>
<keyword evidence="3" id="KW-1185">Reference proteome</keyword>
<sequence>MLQTMQNLTVFALLWKTLKGILCSNRHQKHIDLSCETSLDTESFEIEASFLDSELSSFAPRVMTVRVFVRLSPTRSVIVVAALDLLRVHGPTEEALSLLAVEELFSATLLDN</sequence>
<feature type="chain" id="PRO_5044830577" description="Secreted protein" evidence="1">
    <location>
        <begin position="21"/>
        <end position="112"/>
    </location>
</feature>
<accession>A0ABD3B2X0</accession>